<feature type="compositionally biased region" description="Basic and acidic residues" evidence="1">
    <location>
        <begin position="106"/>
        <end position="115"/>
    </location>
</feature>
<dbReference type="PANTHER" id="PTHR30163:SF8">
    <property type="entry name" value="LYTIC MUREIN TRANSGLYCOSYLASE"/>
    <property type="match status" value="1"/>
</dbReference>
<gene>
    <name evidence="3" type="ORF">QRT03_15955</name>
</gene>
<organism evidence="3 4">
    <name type="scientific">Actinomycetospora termitidis</name>
    <dbReference type="NCBI Taxonomy" id="3053470"/>
    <lineage>
        <taxon>Bacteria</taxon>
        <taxon>Bacillati</taxon>
        <taxon>Actinomycetota</taxon>
        <taxon>Actinomycetes</taxon>
        <taxon>Pseudonocardiales</taxon>
        <taxon>Pseudonocardiaceae</taxon>
        <taxon>Actinomycetospora</taxon>
    </lineage>
</organism>
<name>A0ABT7M9X5_9PSEU</name>
<dbReference type="CDD" id="cd13399">
    <property type="entry name" value="Slt35-like"/>
    <property type="match status" value="1"/>
</dbReference>
<dbReference type="EMBL" id="JASVWF010000003">
    <property type="protein sequence ID" value="MDL5157461.1"/>
    <property type="molecule type" value="Genomic_DNA"/>
</dbReference>
<dbReference type="PANTHER" id="PTHR30163">
    <property type="entry name" value="MEMBRANE-BOUND LYTIC MUREIN TRANSGLYCOSYLASE B"/>
    <property type="match status" value="1"/>
</dbReference>
<dbReference type="RefSeq" id="WP_286053889.1">
    <property type="nucleotide sequence ID" value="NZ_JASVWF010000003.1"/>
</dbReference>
<dbReference type="Proteomes" id="UP001231924">
    <property type="component" value="Unassembled WGS sequence"/>
</dbReference>
<evidence type="ECO:0000313" key="4">
    <source>
        <dbReference type="Proteomes" id="UP001231924"/>
    </source>
</evidence>
<evidence type="ECO:0000256" key="2">
    <source>
        <dbReference type="SAM" id="Phobius"/>
    </source>
</evidence>
<evidence type="ECO:0000313" key="3">
    <source>
        <dbReference type="EMBL" id="MDL5157461.1"/>
    </source>
</evidence>
<dbReference type="InterPro" id="IPR023346">
    <property type="entry name" value="Lysozyme-like_dom_sf"/>
</dbReference>
<accession>A0ABT7M9X5</accession>
<feature type="compositionally biased region" description="Pro residues" evidence="1">
    <location>
        <begin position="179"/>
        <end position="189"/>
    </location>
</feature>
<keyword evidence="2" id="KW-1133">Transmembrane helix</keyword>
<evidence type="ECO:0000256" key="1">
    <source>
        <dbReference type="SAM" id="MobiDB-lite"/>
    </source>
</evidence>
<proteinExistence type="predicted"/>
<feature type="compositionally biased region" description="Low complexity" evidence="1">
    <location>
        <begin position="74"/>
        <end position="84"/>
    </location>
</feature>
<feature type="transmembrane region" description="Helical" evidence="2">
    <location>
        <begin position="198"/>
        <end position="219"/>
    </location>
</feature>
<reference evidence="3 4" key="1">
    <citation type="submission" date="2023-06" db="EMBL/GenBank/DDBJ databases">
        <title>Actinomycetospora Odt1-22.</title>
        <authorList>
            <person name="Supong K."/>
        </authorList>
    </citation>
    <scope>NUCLEOTIDE SEQUENCE [LARGE SCALE GENOMIC DNA]</scope>
    <source>
        <strain evidence="3 4">Odt1-22</strain>
    </source>
</reference>
<dbReference type="InterPro" id="IPR043426">
    <property type="entry name" value="MltB-like"/>
</dbReference>
<keyword evidence="2" id="KW-0812">Transmembrane</keyword>
<dbReference type="Gene3D" id="1.10.530.10">
    <property type="match status" value="1"/>
</dbReference>
<keyword evidence="4" id="KW-1185">Reference proteome</keyword>
<keyword evidence="2" id="KW-0472">Membrane</keyword>
<comment type="caution">
    <text evidence="3">The sequence shown here is derived from an EMBL/GenBank/DDBJ whole genome shotgun (WGS) entry which is preliminary data.</text>
</comment>
<evidence type="ECO:0008006" key="5">
    <source>
        <dbReference type="Google" id="ProtNLM"/>
    </source>
</evidence>
<protein>
    <recommendedName>
        <fullName evidence="5">Membrane-bound lytic murein transglycosylase B</fullName>
    </recommendedName>
</protein>
<feature type="compositionally biased region" description="Pro residues" evidence="1">
    <location>
        <begin position="157"/>
        <end position="169"/>
    </location>
</feature>
<feature type="region of interest" description="Disordered" evidence="1">
    <location>
        <begin position="1"/>
        <end position="194"/>
    </location>
</feature>
<feature type="compositionally biased region" description="Low complexity" evidence="1">
    <location>
        <begin position="141"/>
        <end position="156"/>
    </location>
</feature>
<dbReference type="SUPFAM" id="SSF53955">
    <property type="entry name" value="Lysozyme-like"/>
    <property type="match status" value="1"/>
</dbReference>
<sequence length="462" mass="47411">MSTSVDSHRGAGPSGEDGEPDDVTSPMRRPEPEDTATDRFPVPDDRSGAGPAGWFDAGPASRVEEAPPADAPVDDAAAPRAAELARPRRRSRGLRVPTAAPGATESPHHQDHRNDEDPDAQASDPPGSGDHGRDGDRNGVATAAATTAAATGAARPSPTPRPRPTPAAAPDPTSGTPPVSGPPAPSTPKEPPKQHTAALGRLALVLVLVAAVVGTVVVLQQRSQFGRTDAGAEEIPALEVAPAQVDLNTVGQPDALAPPSALLPGTASASQPGRAPTISAWANGLASRTNVPPAALQAYGMADLAMKKVDPGCHLSWVTIAGLARIESNHGRYRGAQVTPGGDVTPRIVGVPLDGTSGNRTITDTDGGVLDGDPTLDRAVGPLQFIPSTWAKWRSDGNDDGRADPNNIFDAALAAGRYLCAGGRDLSTGEGWRDAVLSYNYSDDYGRRVYAAAQAYANSTAP</sequence>